<accession>A0A0G4I3K8</accession>
<dbReference type="AlphaFoldDB" id="A0A0G4I3K8"/>
<dbReference type="PANTHER" id="PTHR23315">
    <property type="entry name" value="U BOX DOMAIN-CONTAINING"/>
    <property type="match status" value="1"/>
</dbReference>
<dbReference type="InterPro" id="IPR011989">
    <property type="entry name" value="ARM-like"/>
</dbReference>
<feature type="repeat" description="ARM" evidence="1">
    <location>
        <begin position="127"/>
        <end position="169"/>
    </location>
</feature>
<dbReference type="InterPro" id="IPR000225">
    <property type="entry name" value="Armadillo"/>
</dbReference>
<dbReference type="InterPro" id="IPR016024">
    <property type="entry name" value="ARM-type_fold"/>
</dbReference>
<evidence type="ECO:0000313" key="2">
    <source>
        <dbReference type="EMBL" id="CEM51561.1"/>
    </source>
</evidence>
<reference evidence="2" key="1">
    <citation type="submission" date="2014-11" db="EMBL/GenBank/DDBJ databases">
        <authorList>
            <person name="Otto D Thomas"/>
            <person name="Naeem Raeece"/>
        </authorList>
    </citation>
    <scope>NUCLEOTIDE SEQUENCE</scope>
</reference>
<dbReference type="Gene3D" id="1.25.10.10">
    <property type="entry name" value="Leucine-rich Repeat Variant"/>
    <property type="match status" value="1"/>
</dbReference>
<dbReference type="PANTHER" id="PTHR23315:SF7">
    <property type="entry name" value="U-BOX DOMAIN-CONTAINING PROTEIN 4"/>
    <property type="match status" value="1"/>
</dbReference>
<dbReference type="SMART" id="SM00185">
    <property type="entry name" value="ARM"/>
    <property type="match status" value="3"/>
</dbReference>
<evidence type="ECO:0008006" key="3">
    <source>
        <dbReference type="Google" id="ProtNLM"/>
    </source>
</evidence>
<dbReference type="PhylomeDB" id="A0A0G4I3K8"/>
<dbReference type="Pfam" id="PF00514">
    <property type="entry name" value="Arm"/>
    <property type="match status" value="2"/>
</dbReference>
<dbReference type="VEuPathDB" id="CryptoDB:Cvel_10697"/>
<evidence type="ECO:0000256" key="1">
    <source>
        <dbReference type="PROSITE-ProRule" id="PRU00259"/>
    </source>
</evidence>
<protein>
    <recommendedName>
        <fullName evidence="3">Nucleotide exchange factor Fes1 domain-containing protein</fullName>
    </recommendedName>
</protein>
<dbReference type="PROSITE" id="PS50176">
    <property type="entry name" value="ARM_REPEAT"/>
    <property type="match status" value="1"/>
</dbReference>
<sequence>MGNNCCGGREDEKVKQRAAADSYASGIRSKYASGMRNTYRSGNARGGDDCERFDKAFENNDLKEFIRLLGSTQKIDSLEEPMHPWAEDPKTVGALAATQLAILASTDGTEAGQSETRKYKDEIRKLGGIDPLVQYLKSPDVDRNEAAVVALSFLSVDSDTNCQLMYDAGAIELLVPHLKSQKEGMRAATASTLRNLYVISQEARKEFASSKGLVDFLKLLDFAPPKKGAEPNWDTQFEALFNLEDLMTMDDEVVPEIASLIKGAGVIPKLEKLSGDACPDEEVKELAQAIMGRLEGAS</sequence>
<gene>
    <name evidence="2" type="ORF">Cvel_10697</name>
</gene>
<name>A0A0G4I3K8_9ALVE</name>
<organism evidence="2">
    <name type="scientific">Chromera velia CCMP2878</name>
    <dbReference type="NCBI Taxonomy" id="1169474"/>
    <lineage>
        <taxon>Eukaryota</taxon>
        <taxon>Sar</taxon>
        <taxon>Alveolata</taxon>
        <taxon>Colpodellida</taxon>
        <taxon>Chromeraceae</taxon>
        <taxon>Chromera</taxon>
    </lineage>
</organism>
<proteinExistence type="predicted"/>
<dbReference type="SUPFAM" id="SSF48371">
    <property type="entry name" value="ARM repeat"/>
    <property type="match status" value="1"/>
</dbReference>
<dbReference type="EMBL" id="CDMZ01004976">
    <property type="protein sequence ID" value="CEM51561.1"/>
    <property type="molecule type" value="Genomic_DNA"/>
</dbReference>